<evidence type="ECO:0000313" key="4">
    <source>
        <dbReference type="EMBL" id="MZL70478.1"/>
    </source>
</evidence>
<gene>
    <name evidence="4" type="ORF">GT747_12015</name>
    <name evidence="5" type="ORF">SAMN05444424_2189</name>
</gene>
<evidence type="ECO:0000256" key="1">
    <source>
        <dbReference type="ARBA" id="ARBA00022801"/>
    </source>
</evidence>
<reference evidence="5" key="1">
    <citation type="submission" date="2016-11" db="EMBL/GenBank/DDBJ databases">
        <authorList>
            <person name="Varghese N."/>
            <person name="Submissions S."/>
        </authorList>
    </citation>
    <scope>NUCLEOTIDE SEQUENCE</scope>
    <source>
        <strain evidence="5">DSM 4029</strain>
    </source>
</reference>
<dbReference type="GO" id="GO:0005829">
    <property type="term" value="C:cytosol"/>
    <property type="evidence" value="ECO:0007669"/>
    <property type="project" value="TreeGrafter"/>
</dbReference>
<dbReference type="InterPro" id="IPR023186">
    <property type="entry name" value="IUNH"/>
</dbReference>
<organism evidence="5 6">
    <name type="scientific">Bittarella massiliensis</name>
    <name type="common">ex Durand et al. 2017</name>
    <dbReference type="NCBI Taxonomy" id="1720313"/>
    <lineage>
        <taxon>Bacteria</taxon>
        <taxon>Bacillati</taxon>
        <taxon>Bacillota</taxon>
        <taxon>Clostridia</taxon>
        <taxon>Eubacteriales</taxon>
        <taxon>Oscillospiraceae</taxon>
        <taxon>Bittarella (ex Durand et al. 2017)</taxon>
    </lineage>
</organism>
<dbReference type="InterPro" id="IPR001910">
    <property type="entry name" value="Inosine/uridine_hydrolase_dom"/>
</dbReference>
<feature type="domain" description="Inosine/uridine-preferring nucleoside hydrolase" evidence="3">
    <location>
        <begin position="51"/>
        <end position="313"/>
    </location>
</feature>
<dbReference type="EMBL" id="FQVY01000003">
    <property type="protein sequence ID" value="SHG34596.1"/>
    <property type="molecule type" value="Genomic_DNA"/>
</dbReference>
<keyword evidence="7" id="KW-1185">Reference proteome</keyword>
<dbReference type="Pfam" id="PF01156">
    <property type="entry name" value="IU_nuc_hydro"/>
    <property type="match status" value="1"/>
</dbReference>
<reference evidence="6" key="2">
    <citation type="submission" date="2016-11" db="EMBL/GenBank/DDBJ databases">
        <authorList>
            <person name="Jaros S."/>
            <person name="Januszkiewicz K."/>
            <person name="Wedrychowicz H."/>
        </authorList>
    </citation>
    <scope>NUCLEOTIDE SEQUENCE [LARGE SCALE GENOMIC DNA]</scope>
    <source>
        <strain evidence="6">DSM 4029</strain>
    </source>
</reference>
<name>A0AAQ1MEG6_9FIRM</name>
<dbReference type="PANTHER" id="PTHR12304:SF4">
    <property type="entry name" value="URIDINE NUCLEOSIDASE"/>
    <property type="match status" value="1"/>
</dbReference>
<sequence>MALIGTAGRRRGRKIGTAAAAIALAALMVVGGGRLLPGKAIGATLTERTPVVIDSDGGLDDLTALLMARQIGCLDVRGITASFGVVPLPQAARNLLSAADWMERDWPVALGAGASLDGRLLTQESRWGKTGLCGAALPPSGRSFDARTASDFLYDLAVEEGGRLQVVCLGPLTNLAVALREHPDLAGRIAGVTLGAGLPLPEEGLDEEGESAYWAAVAEGDYTLQADPTALREVVESGIPLTVVPAPVQAEMAAVRQRDRDTISPLFQDLRETKPVYGQMLSFLKEQGSTGDRVSLELGGVAVLAALTDESAFSFLPADLQWRQGALAYAPAKGEGECRVAAALTAVTDEKYRRVSASGAGELIPVPQLYGTLEQTFRYW</sequence>
<dbReference type="Gene3D" id="3.90.245.10">
    <property type="entry name" value="Ribonucleoside hydrolase-like"/>
    <property type="match status" value="1"/>
</dbReference>
<keyword evidence="1" id="KW-0378">Hydrolase</keyword>
<evidence type="ECO:0000256" key="2">
    <source>
        <dbReference type="ARBA" id="ARBA00023295"/>
    </source>
</evidence>
<evidence type="ECO:0000313" key="7">
    <source>
        <dbReference type="Proteomes" id="UP000474718"/>
    </source>
</evidence>
<comment type="caution">
    <text evidence="5">The sequence shown here is derived from an EMBL/GenBank/DDBJ whole genome shotgun (WGS) entry which is preliminary data.</text>
</comment>
<evidence type="ECO:0000313" key="5">
    <source>
        <dbReference type="EMBL" id="SHG34596.1"/>
    </source>
</evidence>
<dbReference type="PANTHER" id="PTHR12304">
    <property type="entry name" value="INOSINE-URIDINE PREFERRING NUCLEOSIDE HYDROLASE"/>
    <property type="match status" value="1"/>
</dbReference>
<dbReference type="SUPFAM" id="SSF53590">
    <property type="entry name" value="Nucleoside hydrolase"/>
    <property type="match status" value="1"/>
</dbReference>
<dbReference type="GO" id="GO:0006152">
    <property type="term" value="P:purine nucleoside catabolic process"/>
    <property type="evidence" value="ECO:0007669"/>
    <property type="project" value="TreeGrafter"/>
</dbReference>
<protein>
    <submittedName>
        <fullName evidence="5">Inosine-uridine nucleoside N-ribohydrolase</fullName>
    </submittedName>
</protein>
<evidence type="ECO:0000259" key="3">
    <source>
        <dbReference type="Pfam" id="PF01156"/>
    </source>
</evidence>
<reference evidence="4 7" key="3">
    <citation type="journal article" date="2019" name="Nat. Med.">
        <title>A library of human gut bacterial isolates paired with longitudinal multiomics data enables mechanistic microbiome research.</title>
        <authorList>
            <person name="Poyet M."/>
            <person name="Groussin M."/>
            <person name="Gibbons S.M."/>
            <person name="Avila-Pacheco J."/>
            <person name="Jiang X."/>
            <person name="Kearney S.M."/>
            <person name="Perrotta A.R."/>
            <person name="Berdy B."/>
            <person name="Zhao S."/>
            <person name="Lieberman T.D."/>
            <person name="Swanson P.K."/>
            <person name="Smith M."/>
            <person name="Roesemann S."/>
            <person name="Alexander J.E."/>
            <person name="Rich S.A."/>
            <person name="Livny J."/>
            <person name="Vlamakis H."/>
            <person name="Clish C."/>
            <person name="Bullock K."/>
            <person name="Deik A."/>
            <person name="Scott J."/>
            <person name="Pierce K.A."/>
            <person name="Xavier R.J."/>
            <person name="Alm E.J."/>
        </authorList>
    </citation>
    <scope>NUCLEOTIDE SEQUENCE [LARGE SCALE GENOMIC DNA]</scope>
    <source>
        <strain evidence="4 7">BIOML-A2</strain>
    </source>
</reference>
<dbReference type="EMBL" id="WWVX01000008">
    <property type="protein sequence ID" value="MZL70478.1"/>
    <property type="molecule type" value="Genomic_DNA"/>
</dbReference>
<dbReference type="Proteomes" id="UP000184089">
    <property type="component" value="Unassembled WGS sequence"/>
</dbReference>
<dbReference type="Proteomes" id="UP000474718">
    <property type="component" value="Unassembled WGS sequence"/>
</dbReference>
<dbReference type="InterPro" id="IPR036452">
    <property type="entry name" value="Ribo_hydro-like"/>
</dbReference>
<accession>A0AAQ1MEG6</accession>
<keyword evidence="2" id="KW-0326">Glycosidase</keyword>
<dbReference type="GO" id="GO:0008477">
    <property type="term" value="F:purine nucleosidase activity"/>
    <property type="evidence" value="ECO:0007669"/>
    <property type="project" value="TreeGrafter"/>
</dbReference>
<dbReference type="AlphaFoldDB" id="A0AAQ1MEG6"/>
<dbReference type="RefSeq" id="WP_073261198.1">
    <property type="nucleotide sequence ID" value="NZ_FQVY01000003.1"/>
</dbReference>
<evidence type="ECO:0000313" key="6">
    <source>
        <dbReference type="Proteomes" id="UP000184089"/>
    </source>
</evidence>
<proteinExistence type="predicted"/>